<dbReference type="GO" id="GO:0015288">
    <property type="term" value="F:porin activity"/>
    <property type="evidence" value="ECO:0007669"/>
    <property type="project" value="UniProtKB-KW"/>
</dbReference>
<keyword evidence="10" id="KW-0626">Porin</keyword>
<dbReference type="Pfam" id="PF22461">
    <property type="entry name" value="SLBB_2"/>
    <property type="match status" value="1"/>
</dbReference>
<reference evidence="20" key="1">
    <citation type="submission" date="2016-10" db="EMBL/GenBank/DDBJ databases">
        <authorList>
            <person name="Varghese N."/>
            <person name="Submissions S."/>
        </authorList>
    </citation>
    <scope>NUCLEOTIDE SEQUENCE [LARGE SCALE GENOMIC DNA]</scope>
    <source>
        <strain evidence="20">CGMCC 1.7061</strain>
    </source>
</reference>
<evidence type="ECO:0000256" key="3">
    <source>
        <dbReference type="ARBA" id="ARBA00022448"/>
    </source>
</evidence>
<keyword evidence="8" id="KW-0625">Polysaccharide transport</keyword>
<dbReference type="AlphaFoldDB" id="A0A1I4QQ68"/>
<evidence type="ECO:0000256" key="15">
    <source>
        <dbReference type="SAM" id="SignalP"/>
    </source>
</evidence>
<feature type="signal peptide" evidence="15">
    <location>
        <begin position="1"/>
        <end position="22"/>
    </location>
</feature>
<keyword evidence="7 15" id="KW-0732">Signal</keyword>
<dbReference type="GO" id="GO:0009279">
    <property type="term" value="C:cell outer membrane"/>
    <property type="evidence" value="ECO:0007669"/>
    <property type="project" value="UniProtKB-SubCell"/>
</dbReference>
<dbReference type="InterPro" id="IPR003715">
    <property type="entry name" value="Poly_export_N"/>
</dbReference>
<dbReference type="Proteomes" id="UP000198519">
    <property type="component" value="Unassembled WGS sequence"/>
</dbReference>
<comment type="similarity">
    <text evidence="2">Belongs to the BexD/CtrA/VexA family.</text>
</comment>
<feature type="chain" id="PRO_5011653225" evidence="15">
    <location>
        <begin position="23"/>
        <end position="831"/>
    </location>
</feature>
<evidence type="ECO:0000256" key="2">
    <source>
        <dbReference type="ARBA" id="ARBA00009450"/>
    </source>
</evidence>
<keyword evidence="13" id="KW-0998">Cell outer membrane</keyword>
<dbReference type="EMBL" id="FOUE01000003">
    <property type="protein sequence ID" value="SFM41875.1"/>
    <property type="molecule type" value="Genomic_DNA"/>
</dbReference>
<evidence type="ECO:0000256" key="1">
    <source>
        <dbReference type="ARBA" id="ARBA00004571"/>
    </source>
</evidence>
<keyword evidence="20" id="KW-1185">Reference proteome</keyword>
<gene>
    <name evidence="19" type="ORF">SAMN04487963_2500</name>
</gene>
<proteinExistence type="inferred from homology"/>
<evidence type="ECO:0000256" key="8">
    <source>
        <dbReference type="ARBA" id="ARBA00023047"/>
    </source>
</evidence>
<evidence type="ECO:0000256" key="6">
    <source>
        <dbReference type="ARBA" id="ARBA00022692"/>
    </source>
</evidence>
<keyword evidence="4" id="KW-1134">Transmembrane beta strand</keyword>
<evidence type="ECO:0000256" key="9">
    <source>
        <dbReference type="ARBA" id="ARBA00023065"/>
    </source>
</evidence>
<dbReference type="GO" id="GO:0006811">
    <property type="term" value="P:monoatomic ion transport"/>
    <property type="evidence" value="ECO:0007669"/>
    <property type="project" value="UniProtKB-KW"/>
</dbReference>
<evidence type="ECO:0000256" key="12">
    <source>
        <dbReference type="ARBA" id="ARBA00023139"/>
    </source>
</evidence>
<evidence type="ECO:0000256" key="5">
    <source>
        <dbReference type="ARBA" id="ARBA00022597"/>
    </source>
</evidence>
<feature type="domain" description="Polysaccharide export protein N-terminal" evidence="16">
    <location>
        <begin position="120"/>
        <end position="194"/>
    </location>
</feature>
<dbReference type="STRING" id="488535.SAMN04487963_2500"/>
<dbReference type="Pfam" id="PF10531">
    <property type="entry name" value="SLBB"/>
    <property type="match status" value="4"/>
</dbReference>
<organism evidence="19 20">
    <name type="scientific">Marinobacter zhejiangensis</name>
    <dbReference type="NCBI Taxonomy" id="488535"/>
    <lineage>
        <taxon>Bacteria</taxon>
        <taxon>Pseudomonadati</taxon>
        <taxon>Pseudomonadota</taxon>
        <taxon>Gammaproteobacteria</taxon>
        <taxon>Pseudomonadales</taxon>
        <taxon>Marinobacteraceae</taxon>
        <taxon>Marinobacter</taxon>
    </lineage>
</organism>
<dbReference type="Gene3D" id="3.10.560.10">
    <property type="entry name" value="Outer membrane lipoprotein wza domain like"/>
    <property type="match status" value="6"/>
</dbReference>
<evidence type="ECO:0000256" key="11">
    <source>
        <dbReference type="ARBA" id="ARBA00023136"/>
    </source>
</evidence>
<evidence type="ECO:0000256" key="14">
    <source>
        <dbReference type="ARBA" id="ARBA00023288"/>
    </source>
</evidence>
<dbReference type="GO" id="GO:0046930">
    <property type="term" value="C:pore complex"/>
    <property type="evidence" value="ECO:0007669"/>
    <property type="project" value="UniProtKB-KW"/>
</dbReference>
<keyword evidence="5" id="KW-0762">Sugar transport</keyword>
<dbReference type="InterPro" id="IPR054765">
    <property type="entry name" value="SLBB_dom"/>
</dbReference>
<protein>
    <submittedName>
        <fullName evidence="19">Protein involved in polysaccharide export, contains SLBB domain of the beta-grasp fold</fullName>
    </submittedName>
</protein>
<feature type="domain" description="Soluble ligand binding" evidence="17">
    <location>
        <begin position="285"/>
        <end position="328"/>
    </location>
</feature>
<evidence type="ECO:0000259" key="18">
    <source>
        <dbReference type="Pfam" id="PF22461"/>
    </source>
</evidence>
<comment type="subcellular location">
    <subcellularLocation>
        <location evidence="1">Cell outer membrane</location>
        <topology evidence="1">Multi-pass membrane protein</topology>
    </subcellularLocation>
</comment>
<evidence type="ECO:0000256" key="10">
    <source>
        <dbReference type="ARBA" id="ARBA00023114"/>
    </source>
</evidence>
<keyword evidence="6" id="KW-0812">Transmembrane</keyword>
<dbReference type="Pfam" id="PF02563">
    <property type="entry name" value="Poly_export"/>
    <property type="match status" value="1"/>
</dbReference>
<evidence type="ECO:0000256" key="7">
    <source>
        <dbReference type="ARBA" id="ARBA00022729"/>
    </source>
</evidence>
<evidence type="ECO:0000313" key="19">
    <source>
        <dbReference type="EMBL" id="SFM41875.1"/>
    </source>
</evidence>
<keyword evidence="3" id="KW-0813">Transport</keyword>
<dbReference type="Gene3D" id="3.30.1950.10">
    <property type="entry name" value="wza like domain"/>
    <property type="match status" value="1"/>
</dbReference>
<evidence type="ECO:0000259" key="17">
    <source>
        <dbReference type="Pfam" id="PF10531"/>
    </source>
</evidence>
<keyword evidence="11" id="KW-0472">Membrane</keyword>
<dbReference type="PANTHER" id="PTHR33619">
    <property type="entry name" value="POLYSACCHARIDE EXPORT PROTEIN GFCE-RELATED"/>
    <property type="match status" value="1"/>
</dbReference>
<accession>A0A1I4QQ68</accession>
<keyword evidence="14" id="KW-0449">Lipoprotein</keyword>
<dbReference type="GO" id="GO:0015159">
    <property type="term" value="F:polysaccharide transmembrane transporter activity"/>
    <property type="evidence" value="ECO:0007669"/>
    <property type="project" value="InterPro"/>
</dbReference>
<name>A0A1I4QQ68_9GAMM</name>
<feature type="domain" description="Soluble ligand binding" evidence="17">
    <location>
        <begin position="726"/>
        <end position="775"/>
    </location>
</feature>
<feature type="domain" description="Soluble ligand binding" evidence="17">
    <location>
        <begin position="497"/>
        <end position="544"/>
    </location>
</feature>
<dbReference type="OrthoDB" id="9808948at2"/>
<feature type="domain" description="Soluble ligand binding" evidence="17">
    <location>
        <begin position="591"/>
        <end position="625"/>
    </location>
</feature>
<evidence type="ECO:0000256" key="4">
    <source>
        <dbReference type="ARBA" id="ARBA00022452"/>
    </source>
</evidence>
<dbReference type="PANTHER" id="PTHR33619:SF3">
    <property type="entry name" value="POLYSACCHARIDE EXPORT PROTEIN GFCE-RELATED"/>
    <property type="match status" value="1"/>
</dbReference>
<sequence>MVRRSIFLYLTLLFPLVSSAQAISPAQLEQFQQLPRAQQQALAARYGVDLNQLQDDRRVVERPHQVEVVSPVSTLTEGEQSRRATQDEHGVREAVGELRPFGYDLFAGSPTTFAPVTEIPVPAEYTVGPGDVLRVQMWGQENRQLELPVSRDGTISFPQSGPMAVAGMRFERVRQQIRERVSEQYIGVEASVSLGELRSMRVFVLGEARNPGSYTVSSLSTITNVLYVSGGVTTTGSLRQVQHKRDGKLLGTLDLYDLLLKGDTSGDSRLQPGDVVFIPPVGKRVGIDGQVNRPALYELRRENALGELLSLAGGLTPQAYPQRVSIQRTNEDFHRVITEADASTPEGLRARVQLGDLVTIPSVSEITGQYVEMQGAVTRAGRYAWVPGMRVSSVISNLGVDLLPAADRVAAVVVRTDKPTDTISVLTLNLRDAVANPGSDEDLLLMEADRVLVFSDTAKLDATSELAQHQSYSREAMLAPVITRLKSQGIPGDPQQVIRITGPVRYPGEYPMPESQSMMDAITIAGGLKDSASLFRAEIARSAVDRDGMGETNILNVNLAEIMAGTTEFTLQSRDTILIQAIPAFAERRTVTLAGEIRYPGEYTFRDGETLQDILQRAGGLTPNAFPEGAVFTRAKLRELEARRLREAEERLQGDLLGLELEGSGIGGHNAERLEEVQGLLEDVQNSRAVGRMVIDLSAVVSEADYQAIRLQDGDALIVPDIPQSVSVFGEVQFPTSHLHQPGLSVDDYLERSGGPTRQADTSRVYVIRADGSVMMPETSRWFGGRGRHLQPGDTIIMPIDVDRLNQLELWTNVSQIMYQMALGAAAVGSL</sequence>
<keyword evidence="9" id="KW-0406">Ion transport</keyword>
<evidence type="ECO:0000256" key="13">
    <source>
        <dbReference type="ARBA" id="ARBA00023237"/>
    </source>
</evidence>
<evidence type="ECO:0000259" key="16">
    <source>
        <dbReference type="Pfam" id="PF02563"/>
    </source>
</evidence>
<dbReference type="InterPro" id="IPR049712">
    <property type="entry name" value="Poly_export"/>
</dbReference>
<evidence type="ECO:0000313" key="20">
    <source>
        <dbReference type="Proteomes" id="UP000198519"/>
    </source>
</evidence>
<feature type="domain" description="SLBB" evidence="18">
    <location>
        <begin position="201"/>
        <end position="278"/>
    </location>
</feature>
<dbReference type="InterPro" id="IPR019554">
    <property type="entry name" value="Soluble_ligand-bd"/>
</dbReference>
<keyword evidence="12" id="KW-0564">Palmitate</keyword>